<evidence type="ECO:0000313" key="7">
    <source>
        <dbReference type="EMBL" id="EST10976.1"/>
    </source>
</evidence>
<feature type="chain" id="PRO_5039140887" description="GH26 domain-containing protein" evidence="5">
    <location>
        <begin position="20"/>
        <end position="412"/>
    </location>
</feature>
<dbReference type="SUPFAM" id="SSF51445">
    <property type="entry name" value="(Trans)glycosidases"/>
    <property type="match status" value="1"/>
</dbReference>
<feature type="active site" description="Proton donor" evidence="4">
    <location>
        <position position="153"/>
    </location>
</feature>
<comment type="similarity">
    <text evidence="1 4">Belongs to the glycosyl hydrolase 26 family.</text>
</comment>
<dbReference type="InterPro" id="IPR000805">
    <property type="entry name" value="Glyco_hydro_26"/>
</dbReference>
<keyword evidence="5" id="KW-0732">Signal</keyword>
<dbReference type="OrthoDB" id="9802773at2"/>
<dbReference type="Proteomes" id="UP000018296">
    <property type="component" value="Unassembled WGS sequence"/>
</dbReference>
<comment type="caution">
    <text evidence="7">The sequence shown here is derived from an EMBL/GenBank/DDBJ whole genome shotgun (WGS) entry which is preliminary data.</text>
</comment>
<evidence type="ECO:0000256" key="1">
    <source>
        <dbReference type="ARBA" id="ARBA00007754"/>
    </source>
</evidence>
<feature type="domain" description="GH26" evidence="6">
    <location>
        <begin position="38"/>
        <end position="359"/>
    </location>
</feature>
<feature type="signal peptide" evidence="5">
    <location>
        <begin position="1"/>
        <end position="19"/>
    </location>
</feature>
<dbReference type="RefSeq" id="WP_023511086.1">
    <property type="nucleotide sequence ID" value="NZ_AWTC01000015.1"/>
</dbReference>
<dbReference type="GO" id="GO:0006080">
    <property type="term" value="P:substituted mannan metabolic process"/>
    <property type="evidence" value="ECO:0007669"/>
    <property type="project" value="InterPro"/>
</dbReference>
<name>V6IWL2_9BACL</name>
<protein>
    <recommendedName>
        <fullName evidence="6">GH26 domain-containing protein</fullName>
    </recommendedName>
</protein>
<dbReference type="InterPro" id="IPR022790">
    <property type="entry name" value="GH26_dom"/>
</dbReference>
<gene>
    <name evidence="7" type="ORF">P343_14280</name>
</gene>
<dbReference type="GO" id="GO:0016985">
    <property type="term" value="F:mannan endo-1,4-beta-mannosidase activity"/>
    <property type="evidence" value="ECO:0007669"/>
    <property type="project" value="InterPro"/>
</dbReference>
<keyword evidence="2 4" id="KW-0378">Hydrolase</keyword>
<dbReference type="PROSITE" id="PS51764">
    <property type="entry name" value="GH26"/>
    <property type="match status" value="1"/>
</dbReference>
<sequence>MKKTILLFMVLLLSFVITACSNPKTTSDDQSVSSKKMTKIKDGYAPLEPQRGIYFGIVRDDITRKSIHSYDAKIGITPASYVTFVKFPMRQQDIDKLNALTKEIAPTGGILLITLEPLDGLKAISKKDDRDFAALCAKIEKHGLGVMVRFAHEMNGSWYPWSQQPTLYKEKFRSLAKYIHAKTQNTAMLWAPNSGGGYPFSGGPYEAKRGTNDFSVLDTDKNGKLTMHDDMYTPYYPGDDAVDWVGMSVYHWGNKYPWLENELPEARSFTDYITGNYNGLGGYMSAVPDFYALFCSDGTHKKPMAITETAAFYNTKQKGASELAIKRAWWNQVFNTFGDTKQALDLSVHFPKIKMINWFDIKKKEMEAKGNRVDWRITGNKKIQSAFVHDLHLKNGKNKYLLFAKEFRAQQK</sequence>
<dbReference type="STRING" id="1395513.P343_14280"/>
<reference evidence="7 8" key="1">
    <citation type="journal article" date="2013" name="Genome Announc.">
        <title>Genome Sequence of Sporolactobacillus laevolacticus DSM442, an Efficient Polymer-Grade D-Lactate Producer from Agricultural Waste Cottonseed as a Nitrogen Source.</title>
        <authorList>
            <person name="Wang H."/>
            <person name="Wang L."/>
            <person name="Ju J."/>
            <person name="Yu B."/>
            <person name="Ma Y."/>
        </authorList>
    </citation>
    <scope>NUCLEOTIDE SEQUENCE [LARGE SCALE GENOMIC DNA]</scope>
    <source>
        <strain evidence="7 8">DSM 442</strain>
    </source>
</reference>
<evidence type="ECO:0000256" key="2">
    <source>
        <dbReference type="ARBA" id="ARBA00022801"/>
    </source>
</evidence>
<evidence type="ECO:0000256" key="5">
    <source>
        <dbReference type="SAM" id="SignalP"/>
    </source>
</evidence>
<keyword evidence="3 4" id="KW-0326">Glycosidase</keyword>
<evidence type="ECO:0000256" key="3">
    <source>
        <dbReference type="ARBA" id="ARBA00023295"/>
    </source>
</evidence>
<dbReference type="Gene3D" id="3.20.20.80">
    <property type="entry name" value="Glycosidases"/>
    <property type="match status" value="1"/>
</dbReference>
<dbReference type="PANTHER" id="PTHR40079">
    <property type="entry name" value="MANNAN ENDO-1,4-BETA-MANNOSIDASE E-RELATED"/>
    <property type="match status" value="1"/>
</dbReference>
<dbReference type="AlphaFoldDB" id="V6IWL2"/>
<dbReference type="PATRIC" id="fig|1395513.3.peg.2897"/>
<evidence type="ECO:0000313" key="8">
    <source>
        <dbReference type="Proteomes" id="UP000018296"/>
    </source>
</evidence>
<dbReference type="PANTHER" id="PTHR40079:SF4">
    <property type="entry name" value="GH26 DOMAIN-CONTAINING PROTEIN-RELATED"/>
    <property type="match status" value="1"/>
</dbReference>
<organism evidence="7 8">
    <name type="scientific">Sporolactobacillus laevolacticus DSM 442</name>
    <dbReference type="NCBI Taxonomy" id="1395513"/>
    <lineage>
        <taxon>Bacteria</taxon>
        <taxon>Bacillati</taxon>
        <taxon>Bacillota</taxon>
        <taxon>Bacilli</taxon>
        <taxon>Bacillales</taxon>
        <taxon>Sporolactobacillaceae</taxon>
        <taxon>Sporolactobacillus</taxon>
    </lineage>
</organism>
<dbReference type="InterPro" id="IPR017853">
    <property type="entry name" value="GH"/>
</dbReference>
<keyword evidence="8" id="KW-1185">Reference proteome</keyword>
<dbReference type="EMBL" id="AWTC01000015">
    <property type="protein sequence ID" value="EST10976.1"/>
    <property type="molecule type" value="Genomic_DNA"/>
</dbReference>
<evidence type="ECO:0000259" key="6">
    <source>
        <dbReference type="PROSITE" id="PS51764"/>
    </source>
</evidence>
<feature type="active site" description="Nucleophile" evidence="4">
    <location>
        <position position="308"/>
    </location>
</feature>
<evidence type="ECO:0000256" key="4">
    <source>
        <dbReference type="PROSITE-ProRule" id="PRU01100"/>
    </source>
</evidence>
<proteinExistence type="inferred from homology"/>
<dbReference type="PROSITE" id="PS51257">
    <property type="entry name" value="PROKAR_LIPOPROTEIN"/>
    <property type="match status" value="1"/>
</dbReference>
<dbReference type="eggNOG" id="COG4124">
    <property type="taxonomic scope" value="Bacteria"/>
</dbReference>
<dbReference type="Pfam" id="PF02156">
    <property type="entry name" value="Glyco_hydro_26"/>
    <property type="match status" value="1"/>
</dbReference>
<accession>V6IWL2</accession>